<proteinExistence type="predicted"/>
<accession>A0ACA9U809</accession>
<reference evidence="1" key="2">
    <citation type="submission" date="2021-10" db="EMBL/GenBank/DDBJ databases">
        <authorList>
            <person name="Piombo E."/>
        </authorList>
    </citation>
    <scope>NUCLEOTIDE SEQUENCE</scope>
</reference>
<gene>
    <name evidence="1" type="ORF">CRV2_00018106</name>
</gene>
<dbReference type="Proteomes" id="UP000836387">
    <property type="component" value="Unassembled WGS sequence"/>
</dbReference>
<organism evidence="1 2">
    <name type="scientific">Clonostachys rosea f. rosea IK726</name>
    <dbReference type="NCBI Taxonomy" id="1349383"/>
    <lineage>
        <taxon>Eukaryota</taxon>
        <taxon>Fungi</taxon>
        <taxon>Dikarya</taxon>
        <taxon>Ascomycota</taxon>
        <taxon>Pezizomycotina</taxon>
        <taxon>Sordariomycetes</taxon>
        <taxon>Hypocreomycetidae</taxon>
        <taxon>Hypocreales</taxon>
        <taxon>Bionectriaceae</taxon>
        <taxon>Clonostachys</taxon>
    </lineage>
</organism>
<dbReference type="EMBL" id="CADEHS020000038">
    <property type="protein sequence ID" value="CAG9948813.1"/>
    <property type="molecule type" value="Genomic_DNA"/>
</dbReference>
<keyword evidence="2" id="KW-1185">Reference proteome</keyword>
<reference evidence="1" key="1">
    <citation type="submission" date="2020-04" db="EMBL/GenBank/DDBJ databases">
        <authorList>
            <person name="Broberg M."/>
        </authorList>
    </citation>
    <scope>NUCLEOTIDE SEQUENCE</scope>
</reference>
<comment type="caution">
    <text evidence="1">The sequence shown here is derived from an EMBL/GenBank/DDBJ whole genome shotgun (WGS) entry which is preliminary data.</text>
</comment>
<evidence type="ECO:0000313" key="1">
    <source>
        <dbReference type="EMBL" id="CAG9948813.1"/>
    </source>
</evidence>
<sequence>MPASALPSFVSFTIQRVVFLENGRNIKSVKAQLHPPVGRISKLGDPIGPDPTVVLARLPRLFYKGDVIIEMDQRFKVSLALIVGHKQARNATESKVGTE</sequence>
<name>A0ACA9U809_BIOOC</name>
<evidence type="ECO:0000313" key="2">
    <source>
        <dbReference type="Proteomes" id="UP000836387"/>
    </source>
</evidence>
<protein>
    <submittedName>
        <fullName evidence="1">Uncharacterized protein</fullName>
    </submittedName>
</protein>